<dbReference type="InterPro" id="IPR002514">
    <property type="entry name" value="Transposase_8"/>
</dbReference>
<dbReference type="OrthoDB" id="9800877at2"/>
<protein>
    <submittedName>
        <fullName evidence="2">Transposase</fullName>
    </submittedName>
</protein>
<name>A0A432UYW9_9HYPH</name>
<dbReference type="GO" id="GO:0043565">
    <property type="term" value="F:sequence-specific DNA binding"/>
    <property type="evidence" value="ECO:0007669"/>
    <property type="project" value="InterPro"/>
</dbReference>
<comment type="caution">
    <text evidence="2">The sequence shown here is derived from an EMBL/GenBank/DDBJ whole genome shotgun (WGS) entry which is preliminary data.</text>
</comment>
<dbReference type="InterPro" id="IPR010921">
    <property type="entry name" value="Trp_repressor/repl_initiator"/>
</dbReference>
<dbReference type="Proteomes" id="UP000281647">
    <property type="component" value="Unassembled WGS sequence"/>
</dbReference>
<dbReference type="GO" id="GO:0006313">
    <property type="term" value="P:DNA transposition"/>
    <property type="evidence" value="ECO:0007669"/>
    <property type="project" value="InterPro"/>
</dbReference>
<evidence type="ECO:0000313" key="2">
    <source>
        <dbReference type="EMBL" id="RUM95095.1"/>
    </source>
</evidence>
<dbReference type="SUPFAM" id="SSF48295">
    <property type="entry name" value="TrpR-like"/>
    <property type="match status" value="1"/>
</dbReference>
<proteinExistence type="inferred from homology"/>
<comment type="similarity">
    <text evidence="1">Belongs to the transposase 8 family.</text>
</comment>
<dbReference type="InterPro" id="IPR036388">
    <property type="entry name" value="WH-like_DNA-bd_sf"/>
</dbReference>
<dbReference type="PANTHER" id="PTHR37936">
    <property type="entry name" value="TRANSPOSASE INSC FOR INSERTION ELEMENT IS2A-RELATED"/>
    <property type="match status" value="1"/>
</dbReference>
<evidence type="ECO:0000256" key="1">
    <source>
        <dbReference type="ARBA" id="ARBA00009964"/>
    </source>
</evidence>
<dbReference type="Pfam" id="PF01527">
    <property type="entry name" value="HTH_Tnp_1"/>
    <property type="match status" value="1"/>
</dbReference>
<dbReference type="PANTHER" id="PTHR37936:SF3">
    <property type="entry name" value="TRANSPOSASE INSC FOR INSERTION ELEMENT IS2A-RELATED"/>
    <property type="match status" value="1"/>
</dbReference>
<gene>
    <name evidence="2" type="ORF">EET67_25260</name>
</gene>
<evidence type="ECO:0000313" key="3">
    <source>
        <dbReference type="Proteomes" id="UP000281647"/>
    </source>
</evidence>
<accession>A0A432UYW9</accession>
<sequence length="132" mass="14301">MSAHMSDSKNFEVLTVEPVRLAHSPARRVRTWSRDAKTRIVAETFAPGANVSAIARSHGLDPSQVYAWRRKALASGMVAPLAAAPDKPVKFTRFEAVRSDMVEIVVGDVVVRAGADVDADHLTKVIRAVRAA</sequence>
<organism evidence="2 3">
    <name type="scientific">Borborobacter arsenicus</name>
    <dbReference type="NCBI Taxonomy" id="1851146"/>
    <lineage>
        <taxon>Bacteria</taxon>
        <taxon>Pseudomonadati</taxon>
        <taxon>Pseudomonadota</taxon>
        <taxon>Alphaproteobacteria</taxon>
        <taxon>Hyphomicrobiales</taxon>
        <taxon>Phyllobacteriaceae</taxon>
        <taxon>Borborobacter</taxon>
    </lineage>
</organism>
<dbReference type="GO" id="GO:0004803">
    <property type="term" value="F:transposase activity"/>
    <property type="evidence" value="ECO:0007669"/>
    <property type="project" value="InterPro"/>
</dbReference>
<keyword evidence="3" id="KW-1185">Reference proteome</keyword>
<dbReference type="Gene3D" id="1.10.10.10">
    <property type="entry name" value="Winged helix-like DNA-binding domain superfamily/Winged helix DNA-binding domain"/>
    <property type="match status" value="1"/>
</dbReference>
<reference evidence="2 3" key="1">
    <citation type="submission" date="2018-11" db="EMBL/GenBank/DDBJ databases">
        <title>Pseudaminobacter arsenicus sp. nov., an arsenic-resistant bacterium isolated from arsenic-rich aquifers.</title>
        <authorList>
            <person name="Mu Y."/>
        </authorList>
    </citation>
    <scope>NUCLEOTIDE SEQUENCE [LARGE SCALE GENOMIC DNA]</scope>
    <source>
        <strain evidence="2 3">CB3</strain>
    </source>
</reference>
<dbReference type="AlphaFoldDB" id="A0A432UYW9"/>
<dbReference type="EMBL" id="RKST01000085">
    <property type="protein sequence ID" value="RUM95095.1"/>
    <property type="molecule type" value="Genomic_DNA"/>
</dbReference>